<dbReference type="RefSeq" id="XP_045955759.1">
    <property type="nucleotide sequence ID" value="XM_046100303.1"/>
</dbReference>
<dbReference type="EMBL" id="JAGPXC010000006">
    <property type="protein sequence ID" value="KAH6651481.1"/>
    <property type="molecule type" value="Genomic_DNA"/>
</dbReference>
<proteinExistence type="predicted"/>
<name>A0A9P8ZUU7_9PEZI</name>
<gene>
    <name evidence="1" type="ORF">BKA67DRAFT_537353</name>
</gene>
<organism evidence="1 2">
    <name type="scientific">Truncatella angustata</name>
    <dbReference type="NCBI Taxonomy" id="152316"/>
    <lineage>
        <taxon>Eukaryota</taxon>
        <taxon>Fungi</taxon>
        <taxon>Dikarya</taxon>
        <taxon>Ascomycota</taxon>
        <taxon>Pezizomycotina</taxon>
        <taxon>Sordariomycetes</taxon>
        <taxon>Xylariomycetidae</taxon>
        <taxon>Amphisphaeriales</taxon>
        <taxon>Sporocadaceae</taxon>
        <taxon>Truncatella</taxon>
    </lineage>
</organism>
<dbReference type="GeneID" id="70129195"/>
<evidence type="ECO:0000313" key="1">
    <source>
        <dbReference type="EMBL" id="KAH6651481.1"/>
    </source>
</evidence>
<dbReference type="AlphaFoldDB" id="A0A9P8ZUU7"/>
<dbReference type="OrthoDB" id="10508666at2759"/>
<keyword evidence="2" id="KW-1185">Reference proteome</keyword>
<comment type="caution">
    <text evidence="1">The sequence shown here is derived from an EMBL/GenBank/DDBJ whole genome shotgun (WGS) entry which is preliminary data.</text>
</comment>
<reference evidence="1" key="1">
    <citation type="journal article" date="2021" name="Nat. Commun.">
        <title>Genetic determinants of endophytism in the Arabidopsis root mycobiome.</title>
        <authorList>
            <person name="Mesny F."/>
            <person name="Miyauchi S."/>
            <person name="Thiergart T."/>
            <person name="Pickel B."/>
            <person name="Atanasova L."/>
            <person name="Karlsson M."/>
            <person name="Huettel B."/>
            <person name="Barry K.W."/>
            <person name="Haridas S."/>
            <person name="Chen C."/>
            <person name="Bauer D."/>
            <person name="Andreopoulos W."/>
            <person name="Pangilinan J."/>
            <person name="LaButti K."/>
            <person name="Riley R."/>
            <person name="Lipzen A."/>
            <person name="Clum A."/>
            <person name="Drula E."/>
            <person name="Henrissat B."/>
            <person name="Kohler A."/>
            <person name="Grigoriev I.V."/>
            <person name="Martin F.M."/>
            <person name="Hacquard S."/>
        </authorList>
    </citation>
    <scope>NUCLEOTIDE SEQUENCE</scope>
    <source>
        <strain evidence="1">MPI-SDFR-AT-0073</strain>
    </source>
</reference>
<sequence>MALILFHDTQCGHPTQTGIMEPGLKKFYEAEDNVASLYIAEVPICVHGGTPILWAGTSSNEQCAVEKVTNHTLTTHQTIPDMCIPAQSFPGADELQWHWFDSNSICQVLPCGETIVYFKFHCDGAIVSDPEPSSTPTIAHNSARDLGFQLDSQALPLVNTP</sequence>
<evidence type="ECO:0000313" key="2">
    <source>
        <dbReference type="Proteomes" id="UP000758603"/>
    </source>
</evidence>
<dbReference type="Proteomes" id="UP000758603">
    <property type="component" value="Unassembled WGS sequence"/>
</dbReference>
<protein>
    <submittedName>
        <fullName evidence="1">Uncharacterized protein</fullName>
    </submittedName>
</protein>
<accession>A0A9P8ZUU7</accession>